<feature type="transmembrane region" description="Helical" evidence="2">
    <location>
        <begin position="217"/>
        <end position="238"/>
    </location>
</feature>
<dbReference type="EMBL" id="QUQM01000004">
    <property type="protein sequence ID" value="KAA8646969.1"/>
    <property type="molecule type" value="Genomic_DNA"/>
</dbReference>
<keyword evidence="5" id="KW-1185">Reference proteome</keyword>
<dbReference type="OrthoDB" id="26203at2759"/>
<organism evidence="4 5">
    <name type="scientific">Aspergillus tanneri</name>
    <dbReference type="NCBI Taxonomy" id="1220188"/>
    <lineage>
        <taxon>Eukaryota</taxon>
        <taxon>Fungi</taxon>
        <taxon>Dikarya</taxon>
        <taxon>Ascomycota</taxon>
        <taxon>Pezizomycotina</taxon>
        <taxon>Eurotiomycetes</taxon>
        <taxon>Eurotiomycetidae</taxon>
        <taxon>Eurotiales</taxon>
        <taxon>Aspergillaceae</taxon>
        <taxon>Aspergillus</taxon>
        <taxon>Aspergillus subgen. Circumdati</taxon>
    </lineage>
</organism>
<dbReference type="Gene3D" id="1.20.1070.10">
    <property type="entry name" value="Rhodopsin 7-helix transmembrane proteins"/>
    <property type="match status" value="1"/>
</dbReference>
<dbReference type="RefSeq" id="XP_033426330.1">
    <property type="nucleotide sequence ID" value="XM_033570298.1"/>
</dbReference>
<gene>
    <name evidence="3" type="ORF">ATNIH1004_005648</name>
    <name evidence="4" type="ORF">EYZ11_000127</name>
</gene>
<dbReference type="PANTHER" id="PTHR42058">
    <property type="entry name" value="G_PROTEIN_RECEP_F2_4 DOMAIN-CONTAINING PROTEIN"/>
    <property type="match status" value="1"/>
</dbReference>
<reference evidence="3 6" key="2">
    <citation type="submission" date="2019-08" db="EMBL/GenBank/DDBJ databases">
        <title>The genome sequence of a newly discovered highly antifungal drug resistant Aspergillus species, Aspergillus tanneri NIH 1004.</title>
        <authorList>
            <person name="Mounaud S."/>
            <person name="Singh I."/>
            <person name="Joardar V."/>
            <person name="Pakala S."/>
            <person name="Pakala S."/>
            <person name="Venepally P."/>
            <person name="Chung J.K."/>
            <person name="Losada L."/>
            <person name="Nierman W.C."/>
        </authorList>
    </citation>
    <scope>NUCLEOTIDE SEQUENCE [LARGE SCALE GENOMIC DNA]</scope>
    <source>
        <strain evidence="3 6">NIH1004</strain>
    </source>
</reference>
<name>A0A4S3JXW9_9EURO</name>
<reference evidence="4 5" key="1">
    <citation type="submission" date="2019-03" db="EMBL/GenBank/DDBJ databases">
        <title>The genome sequence of a newly discovered highly antifungal drug resistant Aspergillus species, Aspergillus tanneri NIH 1004.</title>
        <authorList>
            <person name="Mounaud S."/>
            <person name="Singh I."/>
            <person name="Joardar V."/>
            <person name="Pakala S."/>
            <person name="Pakala S."/>
            <person name="Venepally P."/>
            <person name="Hoover J."/>
            <person name="Nierman W."/>
            <person name="Chung J."/>
            <person name="Losada L."/>
        </authorList>
    </citation>
    <scope>NUCLEOTIDE SEQUENCE [LARGE SCALE GENOMIC DNA]</scope>
    <source>
        <strain evidence="4 5">NIH1004</strain>
    </source>
</reference>
<feature type="transmembrane region" description="Helical" evidence="2">
    <location>
        <begin position="65"/>
        <end position="85"/>
    </location>
</feature>
<feature type="region of interest" description="Disordered" evidence="1">
    <location>
        <begin position="352"/>
        <end position="421"/>
    </location>
</feature>
<feature type="transmembrane region" description="Helical" evidence="2">
    <location>
        <begin position="106"/>
        <end position="128"/>
    </location>
</feature>
<dbReference type="VEuPathDB" id="FungiDB:EYZ11_000127"/>
<evidence type="ECO:0000256" key="1">
    <source>
        <dbReference type="SAM" id="MobiDB-lite"/>
    </source>
</evidence>
<comment type="caution">
    <text evidence="4">The sequence shown here is derived from an EMBL/GenBank/DDBJ whole genome shotgun (WGS) entry which is preliminary data.</text>
</comment>
<evidence type="ECO:0000313" key="4">
    <source>
        <dbReference type="EMBL" id="THD00400.1"/>
    </source>
</evidence>
<evidence type="ECO:0000256" key="2">
    <source>
        <dbReference type="SAM" id="Phobius"/>
    </source>
</evidence>
<dbReference type="PANTHER" id="PTHR42058:SF1">
    <property type="entry name" value="G-PROTEIN COUPLED RECEPTORS FAMILY 2 PROFILE 2 DOMAIN-CONTAINING PROTEIN"/>
    <property type="match status" value="1"/>
</dbReference>
<evidence type="ECO:0008006" key="7">
    <source>
        <dbReference type="Google" id="ProtNLM"/>
    </source>
</evidence>
<keyword evidence="2" id="KW-0472">Membrane</keyword>
<proteinExistence type="predicted"/>
<evidence type="ECO:0000313" key="5">
    <source>
        <dbReference type="Proteomes" id="UP000308092"/>
    </source>
</evidence>
<dbReference type="GeneID" id="54328350"/>
<accession>A0A4S3JXW9</accession>
<evidence type="ECO:0000313" key="3">
    <source>
        <dbReference type="EMBL" id="KAA8646969.1"/>
    </source>
</evidence>
<dbReference type="STRING" id="1220188.A0A4S3JXW9"/>
<dbReference type="InterPro" id="IPR053247">
    <property type="entry name" value="GPCR_GPR1/git3-like"/>
</dbReference>
<dbReference type="EMBL" id="SOSA01000002">
    <property type="protein sequence ID" value="THD00400.1"/>
    <property type="molecule type" value="Genomic_DNA"/>
</dbReference>
<sequence length="421" mass="46400">MDASPLSKHMLYAGNLLHGGEEPAAKLLQIVGLTLQIAFVIPLGVKPDQCYNQITPKGMHDDVSCAFTGALLLCGGWIVVVWSFIRAVAFHLQVCWEVILGPKFMWGAFICGFGIPGIGMTVMLVLTGVSYRFGSLCHINTHYSTQDYWAPVMAFAAAALILQLATMAYCTHIYVKSVFDSDTTTNSSGLPSYTSSVRTVTARQAYRRIKRVLQLQWRGVALVLIIIGNVIFFAVAFISMNNQLQMTPDTLEKSLPWLMCLVETEGNKAQCSKYLKEIGPNEGILLAVLVLLSLVGLWNFLLFARPSIFLGWAELFKNKVNKNQEYISADARSRLPDSRTYEMLDTSGLSPLKTPEPVVCSPSPDRLAGTMSPEGSHYGGEARYKRPSMSFSVPRPPGSVQGRDWDPEATFAPSKHQSEES</sequence>
<dbReference type="AlphaFoldDB" id="A0A4S3JXW9"/>
<keyword evidence="2" id="KW-0812">Transmembrane</keyword>
<feature type="transmembrane region" description="Helical" evidence="2">
    <location>
        <begin position="148"/>
        <end position="170"/>
    </location>
</feature>
<dbReference type="Proteomes" id="UP000324241">
    <property type="component" value="Unassembled WGS sequence"/>
</dbReference>
<feature type="transmembrane region" description="Helical" evidence="2">
    <location>
        <begin position="284"/>
        <end position="304"/>
    </location>
</feature>
<protein>
    <recommendedName>
        <fullName evidence="7">G-protein coupled receptors family 2 profile 2 domain-containing protein</fullName>
    </recommendedName>
</protein>
<dbReference type="Proteomes" id="UP000308092">
    <property type="component" value="Unassembled WGS sequence"/>
</dbReference>
<keyword evidence="2" id="KW-1133">Transmembrane helix</keyword>
<evidence type="ECO:0000313" key="6">
    <source>
        <dbReference type="Proteomes" id="UP000324241"/>
    </source>
</evidence>